<feature type="domain" description="O-GlcNAc transferase C-terminal" evidence="9">
    <location>
        <begin position="534"/>
        <end position="692"/>
    </location>
</feature>
<keyword evidence="5" id="KW-0808">Transferase</keyword>
<keyword evidence="4" id="KW-0328">Glycosyltransferase</keyword>
<dbReference type="InterPro" id="IPR011990">
    <property type="entry name" value="TPR-like_helical_dom_sf"/>
</dbReference>
<keyword evidence="7 8" id="KW-0802">TPR repeat</keyword>
<evidence type="ECO:0000313" key="10">
    <source>
        <dbReference type="EMBL" id="ALE02195.1"/>
    </source>
</evidence>
<evidence type="ECO:0000256" key="3">
    <source>
        <dbReference type="ARBA" id="ARBA00011970"/>
    </source>
</evidence>
<keyword evidence="11" id="KW-1185">Reference proteome</keyword>
<evidence type="ECO:0000256" key="5">
    <source>
        <dbReference type="ARBA" id="ARBA00022679"/>
    </source>
</evidence>
<dbReference type="Pfam" id="PF00515">
    <property type="entry name" value="TPR_1"/>
    <property type="match status" value="2"/>
</dbReference>
<dbReference type="InterPro" id="IPR019734">
    <property type="entry name" value="TPR_rpt"/>
</dbReference>
<dbReference type="PANTHER" id="PTHR44366">
    <property type="entry name" value="UDP-N-ACETYLGLUCOSAMINE--PEPTIDE N-ACETYLGLUCOSAMINYLTRANSFERASE 110 KDA SUBUNIT"/>
    <property type="match status" value="1"/>
</dbReference>
<evidence type="ECO:0000256" key="7">
    <source>
        <dbReference type="ARBA" id="ARBA00022803"/>
    </source>
</evidence>
<feature type="repeat" description="TPR" evidence="8">
    <location>
        <begin position="288"/>
        <end position="321"/>
    </location>
</feature>
<feature type="domain" description="O-GlcNAc transferase C-terminal" evidence="9">
    <location>
        <begin position="696"/>
        <end position="885"/>
    </location>
</feature>
<dbReference type="SMART" id="SM00028">
    <property type="entry name" value="TPR"/>
    <property type="match status" value="12"/>
</dbReference>
<dbReference type="SUPFAM" id="SSF53756">
    <property type="entry name" value="UDP-Glycosyltransferase/glycogen phosphorylase"/>
    <property type="match status" value="1"/>
</dbReference>
<dbReference type="GO" id="GO:0006493">
    <property type="term" value="P:protein O-linked glycosylation"/>
    <property type="evidence" value="ECO:0007669"/>
    <property type="project" value="InterPro"/>
</dbReference>
<dbReference type="Gene3D" id="3.40.50.2000">
    <property type="entry name" value="Glycogen Phosphorylase B"/>
    <property type="match status" value="1"/>
</dbReference>
<protein>
    <recommendedName>
        <fullName evidence="3">protein O-GlcNAc transferase</fullName>
        <ecNumber evidence="3">2.4.1.255</ecNumber>
    </recommendedName>
</protein>
<dbReference type="UniPathway" id="UPA00378"/>
<name>A0A0M3T259_9GAMM</name>
<sequence>MSNSNDQSMPDQKQIDSVINLFSNEQFEEALNSLKVLIKLYPEVSLLHNINGACYAGLGQLASAVKSYESAISLDPSYAKAYFNLGNVLHELNLQGFETIDEPIVIYKKSIEIDPNYAEAHNNLGNVLKEIGRLDEANVSFNKAISLRPEYVEAHYSLGIVLFDLGQLEAAERSYKKALTLNPNFPEAHNNLGNTLNEKGKVDDAISSYKRALKINPDYLEAHNNLGNIYLGNNQLGEAVKSFQRALEIDPQNPALYNNLGNSYKKLGRNQDALNSYSKGLTYNPEYTDLLNNLGVTLNDLGQFNEAIKSYKRAIDLKLDYAEAYNNLGVSYNKLGQSDKAVKSYNMALNIDPEYSDAYNNLGVVQKKLGQVNDAIASYKKALEINPNDADTFNNLGIAFDEHEHLNDAIQSYRQALLIQPDLAEAHNNLGHTLCKLHHYKDAAEAYEKVLTIKPSLDYIVGNLVSAKMNCCNWNDLASLINEIKSKIINNEKVIEPFGLMSLIDDPQLQITAQKLRMNADHPINNLLPKISSNKKHQKIKIGYFSADFRVHPVSYLTAELYEMHNRDHFEIHAFSFGKATNDEMNLRIKAGVDQFHDVDLMSHKDIVLLSRSIQIDIAVDLGGLTAESRTDIFAMSVAPIQLSYIGYLGSMGAEYYDYLIADPVMIPKESQKYYMEKIVYLPSFQVNDSKDLPPNIVMTRKDVGLPDKGFVFCCFNNTYKMTPTTFDSWARILKAVEDSVLIIFANNELSKANLTKEIKKRGVAAERLIFGDSVSRPEYLARFKVADLFLDTQPYNAGTTASDALKMGLPMLTIKGEAYQARMGASIVNALNLPELITTSSKEYESLAIELAKNPEKLNKIKEKLQNNLSTAPLFDTPLFTKNLESAYTQMYERYHKGLEPDHIYI</sequence>
<dbReference type="InterPro" id="IPR037919">
    <property type="entry name" value="OGT"/>
</dbReference>
<feature type="repeat" description="TPR" evidence="8">
    <location>
        <begin position="118"/>
        <end position="151"/>
    </location>
</feature>
<organism evidence="10 11">
    <name type="scientific">Candidatus Pseudothioglobus singularis PS1</name>
    <dbReference type="NCBI Taxonomy" id="1125411"/>
    <lineage>
        <taxon>Bacteria</taxon>
        <taxon>Pseudomonadati</taxon>
        <taxon>Pseudomonadota</taxon>
        <taxon>Gammaproteobacteria</taxon>
        <taxon>Candidatus Pseudothioglobaceae</taxon>
        <taxon>Candidatus Pseudothioglobus</taxon>
    </lineage>
</organism>
<proteinExistence type="inferred from homology"/>
<evidence type="ECO:0000256" key="2">
    <source>
        <dbReference type="ARBA" id="ARBA00005386"/>
    </source>
</evidence>
<dbReference type="GO" id="GO:0097363">
    <property type="term" value="F:protein O-acetylglucosaminyltransferase activity"/>
    <property type="evidence" value="ECO:0007669"/>
    <property type="project" value="UniProtKB-EC"/>
</dbReference>
<dbReference type="EC" id="2.4.1.255" evidence="3"/>
<reference evidence="10 11" key="1">
    <citation type="journal article" date="2015" name="Genome Announc.">
        <title>Genome Sequence of 'Candidatus Thioglobus singularis' Strain PS1, a Mixotroph from the SUP05 Clade of Marine Gammaproteobacteria.</title>
        <authorList>
            <person name="Marshall K.T."/>
            <person name="Morris R.M."/>
        </authorList>
    </citation>
    <scope>NUCLEOTIDE SEQUENCE [LARGE SCALE GENOMIC DNA]</scope>
    <source>
        <strain evidence="10 11">PS1</strain>
    </source>
</reference>
<dbReference type="STRING" id="1125411.W908_06390"/>
<feature type="repeat" description="TPR" evidence="8">
    <location>
        <begin position="424"/>
        <end position="457"/>
    </location>
</feature>
<feature type="repeat" description="TPR" evidence="8">
    <location>
        <begin position="322"/>
        <end position="355"/>
    </location>
</feature>
<dbReference type="PATRIC" id="fig|1125411.7.peg.1263"/>
<evidence type="ECO:0000256" key="1">
    <source>
        <dbReference type="ARBA" id="ARBA00004922"/>
    </source>
</evidence>
<dbReference type="Pfam" id="PF13414">
    <property type="entry name" value="TPR_11"/>
    <property type="match status" value="4"/>
</dbReference>
<dbReference type="SUPFAM" id="SSF48452">
    <property type="entry name" value="TPR-like"/>
    <property type="match status" value="2"/>
</dbReference>
<dbReference type="RefSeq" id="WP_053820402.1">
    <property type="nucleotide sequence ID" value="NZ_CP006911.1"/>
</dbReference>
<accession>A0A0M3T259</accession>
<comment type="pathway">
    <text evidence="1">Protein modification; protein glycosylation.</text>
</comment>
<evidence type="ECO:0000256" key="6">
    <source>
        <dbReference type="ARBA" id="ARBA00022737"/>
    </source>
</evidence>
<feature type="repeat" description="TPR" evidence="8">
    <location>
        <begin position="356"/>
        <end position="389"/>
    </location>
</feature>
<gene>
    <name evidence="10" type="ORF">W908_06390</name>
</gene>
<dbReference type="Proteomes" id="UP000068905">
    <property type="component" value="Chromosome"/>
</dbReference>
<feature type="repeat" description="TPR" evidence="8">
    <location>
        <begin position="186"/>
        <end position="219"/>
    </location>
</feature>
<dbReference type="AlphaFoldDB" id="A0A0M3T259"/>
<feature type="repeat" description="TPR" evidence="8">
    <location>
        <begin position="152"/>
        <end position="185"/>
    </location>
</feature>
<dbReference type="KEGG" id="tsn:W908_06390"/>
<dbReference type="OrthoDB" id="7058953at2"/>
<dbReference type="Pfam" id="PF13844">
    <property type="entry name" value="Glyco_transf_41"/>
    <property type="match status" value="2"/>
</dbReference>
<dbReference type="PROSITE" id="PS50293">
    <property type="entry name" value="TPR_REGION"/>
    <property type="match status" value="9"/>
</dbReference>
<dbReference type="InterPro" id="IPR029489">
    <property type="entry name" value="OGT/SEC/SPY_C"/>
</dbReference>
<evidence type="ECO:0000313" key="11">
    <source>
        <dbReference type="Proteomes" id="UP000068905"/>
    </source>
</evidence>
<dbReference type="PANTHER" id="PTHR44366:SF1">
    <property type="entry name" value="UDP-N-ACETYLGLUCOSAMINE--PEPTIDE N-ACETYLGLUCOSAMINYLTRANSFERASE 110 KDA SUBUNIT"/>
    <property type="match status" value="1"/>
</dbReference>
<feature type="repeat" description="TPR" evidence="8">
    <location>
        <begin position="220"/>
        <end position="253"/>
    </location>
</feature>
<keyword evidence="6" id="KW-0677">Repeat</keyword>
<evidence type="ECO:0000259" key="9">
    <source>
        <dbReference type="Pfam" id="PF13844"/>
    </source>
</evidence>
<evidence type="ECO:0000256" key="4">
    <source>
        <dbReference type="ARBA" id="ARBA00022676"/>
    </source>
</evidence>
<evidence type="ECO:0000256" key="8">
    <source>
        <dbReference type="PROSITE-ProRule" id="PRU00339"/>
    </source>
</evidence>
<dbReference type="EMBL" id="CP006911">
    <property type="protein sequence ID" value="ALE02195.1"/>
    <property type="molecule type" value="Genomic_DNA"/>
</dbReference>
<dbReference type="Gene3D" id="1.25.40.10">
    <property type="entry name" value="Tetratricopeptide repeat domain"/>
    <property type="match status" value="7"/>
</dbReference>
<dbReference type="Pfam" id="PF13431">
    <property type="entry name" value="TPR_17"/>
    <property type="match status" value="1"/>
</dbReference>
<feature type="repeat" description="TPR" evidence="8">
    <location>
        <begin position="45"/>
        <end position="78"/>
    </location>
</feature>
<feature type="repeat" description="TPR" evidence="8">
    <location>
        <begin position="254"/>
        <end position="287"/>
    </location>
</feature>
<dbReference type="Gene3D" id="3.40.50.11380">
    <property type="match status" value="1"/>
</dbReference>
<comment type="similarity">
    <text evidence="2">Belongs to the glycosyltransferase 41 family. O-GlcNAc transferase subfamily.</text>
</comment>
<dbReference type="PROSITE" id="PS50005">
    <property type="entry name" value="TPR"/>
    <property type="match status" value="11"/>
</dbReference>
<feature type="repeat" description="TPR" evidence="8">
    <location>
        <begin position="390"/>
        <end position="423"/>
    </location>
</feature>